<feature type="region of interest" description="Disordered" evidence="11">
    <location>
        <begin position="1506"/>
        <end position="1535"/>
    </location>
</feature>
<dbReference type="GO" id="GO:0016514">
    <property type="term" value="C:SWI/SNF complex"/>
    <property type="evidence" value="ECO:0007669"/>
    <property type="project" value="TreeGrafter"/>
</dbReference>
<dbReference type="STRING" id="53326.A0A016UNM7"/>
<keyword evidence="17" id="KW-1185">Reference proteome</keyword>
<dbReference type="SMART" id="SM00297">
    <property type="entry name" value="BROMO"/>
    <property type="match status" value="6"/>
</dbReference>
<dbReference type="Gene3D" id="1.20.920.10">
    <property type="entry name" value="Bromodomain-like"/>
    <property type="match status" value="6"/>
</dbReference>
<dbReference type="InterPro" id="IPR043151">
    <property type="entry name" value="BAH_sf"/>
</dbReference>
<comment type="caution">
    <text evidence="16">The sequence shown here is derived from an EMBL/GenBank/DDBJ whole genome shotgun (WGS) entry which is preliminary data.</text>
</comment>
<dbReference type="Pfam" id="PF00439">
    <property type="entry name" value="Bromodomain"/>
    <property type="match status" value="6"/>
</dbReference>
<feature type="domain" description="Bromo" evidence="12">
    <location>
        <begin position="660"/>
        <end position="722"/>
    </location>
</feature>
<evidence type="ECO:0000256" key="3">
    <source>
        <dbReference type="ARBA" id="ARBA00022853"/>
    </source>
</evidence>
<feature type="compositionally biased region" description="Low complexity" evidence="11">
    <location>
        <begin position="255"/>
        <end position="285"/>
    </location>
</feature>
<evidence type="ECO:0000256" key="11">
    <source>
        <dbReference type="SAM" id="MobiDB-lite"/>
    </source>
</evidence>
<evidence type="ECO:0000256" key="5">
    <source>
        <dbReference type="ARBA" id="ARBA00023117"/>
    </source>
</evidence>
<dbReference type="PROSITE" id="PS50118">
    <property type="entry name" value="HMG_BOX_2"/>
    <property type="match status" value="1"/>
</dbReference>
<sequence length="1948" mass="222507">MRRSSPVPSTTDALQSDALSHGANRTRANTADAPSRVADGCEVMKQVRALFELVVSSDCEEATGVKSHLSFAGNWPGIDLLTVELMLTENRKFSNMSAKRKRLEDTAENSPPEGTPTPKKRKGRITAKERERISQENRKAQGVFDVLRQHTDSENRQLSEKFVRTPSRRAEPDYYKQVKSPIDLTRIQQKLKTEEYLSFEEFCEDVELLMENTRTYYKEETEEHKAATELYELYKLTKEKVDKGEPLDKPRVDDNPSSSGSTTPSSSMRSISPAPSSRASSNGSSDEVDSDMIEDILCGLLELTDSTGRLICPPFRVLQSKEEFPVYYEKIRHPMDLKTIAEKARSGAYKRMSQVEADVRLLCRNAQQFSGKGSEIYKDAVALMNFFKEKREQVLEKGVHPRRREKAHRAVDQLLQQVALPANAELSEDSEEDEDTEESDDPLWKLYWTIRNAPNEKDRETNLSDPFLELPSRSYYPDYYDEISRPMSLFMINKKLKRNGYQTFEELFKDFVQVFENACEYNMETSDIFIAARKLQNLTIRRARELQPSLDLSLYDKKSKLHPTPPPPTKPSKAPKTPKIDVETDSDEKDTPPPEKKKHRSPKKMRPISTGMTAEHIALPGRPGRKSMDELMLRFRQKLMFFWDLIYNHKEGMYWPAGAFMELPSAREYPDYYQVIVHPIDLKMIREKIENNKYESSVQLMQEFTVLFNNARQYNEANSQIARDASMLLEMVIKAHANDKDAPYESPLQLKQKFGWLKTKLPKPVKAARSANGLVNGAGGFSDDDSSNSSVRNVAPTPPNPARGKAAKVDRKFEDMIARFPPHEQQMWRLYSMVRDATDTDGRKLAGAFIKLPTKEEYPDYYEVIKKPMDLQRIQQRLQARGYARWVDIIADMSLMLENACKYNEPESAIYKDAVALQRLVLEKKRELGAAEDCIPRVQMEIRTMFTNIFVAVFSKKDSDGRCRCDSFAELPDLLKARGLPRDEWPFSLDQIKRNIDKGRYRRLDRFQKDFFDLFDRARELSRSDSKLFEDATELQLAFIQERDAQCKGVLISTAFTTIENDVLEAVEKLRKSKMHQEAEVHRRESNDQEIEKQEGEVDLDSLNFDGVEYTIPSYAYISRTDDNHRAPPHIIRVERIFKTDTGEMMVRGKWVYRPHETLHLANRKFIENEVFITPFIDTVLAERLSGLCMVVSVKTALHNVVEGVNPNDLYVCECRYLGKPRYFAKIKAWPFPEEEEKLKLTPRSRPLSPVRVTSNFVNADGLADRDDDEKSQTHSSSSSEEDDRLRDSVVLDIERPELPARSDGADADGRTYLYAMRTHSGKYHDVGRFVLVFNPQRPTCDVMRIDKLWREKDGSEWFSGGYFARPCDIQHDAGRMFYVREVFAVDQPDQTRRIEDIQSQCAVLTPKEFVKERPTEIPECDVFVCDSRIPGHSFAKGEPSSLFTKPTEKTSAEDENLDPLNGGAPMHIDSAKPLRKFKQYKGAHLPDAEVFIFKTPIVMEKEMSPLARNGSNGPSELDMELDENDTDGAESTASKSGVMSNWLAAQPKLTAKSKSGYILFSAEIRKRIMHENPDSGFGEVSKIVGIEWKKLSDDQKRQYEVRAEYIASERAKQEAARAASEKSLQPGQIRIYQCKWINCDSQFDSENGLYEHIVQHHTSQIIMDSEQQYVCMWVTCVRNRKEGKPFPSLPRLHRHMKEKHLATSMKNVYPNQIGRNFFKLAPQPNTTGGEAKLGIFQASSLVHIPYGRGLAGQTPQGAPAPQTPHVNGHANAIPPHLNGEHHYPKTIQSPMQQHQPPPTAQMTPQVAHQATPSCSQGPMPSSSMQPPITDAGRTVVKAQCAEPVFVAPPSSVHARRVLHSETYLRYIESLSSNRQRSVSKWDASLTTNPRNAQPNAARPPPTHWIRESRGRPVAREDDVVRALWRLRDELLESTCNMSVEREFAGVL</sequence>
<accession>A0A016UNM7</accession>
<dbReference type="PROSITE" id="PS50157">
    <property type="entry name" value="ZINC_FINGER_C2H2_2"/>
    <property type="match status" value="1"/>
</dbReference>
<feature type="domain" description="BAH" evidence="15">
    <location>
        <begin position="1108"/>
        <end position="1228"/>
    </location>
</feature>
<dbReference type="InterPro" id="IPR009071">
    <property type="entry name" value="HMG_box_dom"/>
</dbReference>
<evidence type="ECO:0008006" key="18">
    <source>
        <dbReference type="Google" id="ProtNLM"/>
    </source>
</evidence>
<feature type="domain" description="BAH" evidence="15">
    <location>
        <begin position="1323"/>
        <end position="1441"/>
    </location>
</feature>
<evidence type="ECO:0000313" key="17">
    <source>
        <dbReference type="Proteomes" id="UP000024635"/>
    </source>
</evidence>
<feature type="region of interest" description="Disordered" evidence="11">
    <location>
        <begin position="1"/>
        <end position="33"/>
    </location>
</feature>
<evidence type="ECO:0000259" key="12">
    <source>
        <dbReference type="PROSITE" id="PS50014"/>
    </source>
</evidence>
<feature type="domain" description="Bromo" evidence="12">
    <location>
        <begin position="459"/>
        <end position="529"/>
    </location>
</feature>
<feature type="domain" description="Bromo" evidence="12">
    <location>
        <begin position="986"/>
        <end position="1029"/>
    </location>
</feature>
<evidence type="ECO:0000256" key="1">
    <source>
        <dbReference type="ARBA" id="ARBA00004123"/>
    </source>
</evidence>
<dbReference type="InterPro" id="IPR001487">
    <property type="entry name" value="Bromodomain"/>
</dbReference>
<dbReference type="PRINTS" id="PR00503">
    <property type="entry name" value="BROMODOMAIN"/>
</dbReference>
<dbReference type="SUPFAM" id="SSF47370">
    <property type="entry name" value="Bromodomain"/>
    <property type="match status" value="6"/>
</dbReference>
<feature type="compositionally biased region" description="Low complexity" evidence="11">
    <location>
        <begin position="1813"/>
        <end position="1827"/>
    </location>
</feature>
<feature type="domain" description="Bromo" evidence="12">
    <location>
        <begin position="154"/>
        <end position="224"/>
    </location>
</feature>
<comment type="subcellular location">
    <subcellularLocation>
        <location evidence="1">Nucleus</location>
    </subcellularLocation>
</comment>
<evidence type="ECO:0000259" key="13">
    <source>
        <dbReference type="PROSITE" id="PS50118"/>
    </source>
</evidence>
<dbReference type="PANTHER" id="PTHR16062">
    <property type="entry name" value="SWI/SNF-RELATED"/>
    <property type="match status" value="1"/>
</dbReference>
<feature type="compositionally biased region" description="Basic and acidic residues" evidence="11">
    <location>
        <begin position="126"/>
        <end position="139"/>
    </location>
</feature>
<feature type="compositionally biased region" description="Polar residues" evidence="11">
    <location>
        <begin position="1"/>
        <end position="18"/>
    </location>
</feature>
<proteinExistence type="predicted"/>
<dbReference type="PROSITE" id="PS51038">
    <property type="entry name" value="BAH"/>
    <property type="match status" value="2"/>
</dbReference>
<feature type="region of interest" description="Disordered" evidence="11">
    <location>
        <begin position="776"/>
        <end position="808"/>
    </location>
</feature>
<dbReference type="InterPro" id="IPR013087">
    <property type="entry name" value="Znf_C2H2_type"/>
</dbReference>
<dbReference type="SMART" id="SM00439">
    <property type="entry name" value="BAH"/>
    <property type="match status" value="2"/>
</dbReference>
<feature type="domain" description="HMG box" evidence="13">
    <location>
        <begin position="1551"/>
        <end position="1622"/>
    </location>
</feature>
<dbReference type="SMART" id="SM00398">
    <property type="entry name" value="HMG"/>
    <property type="match status" value="1"/>
</dbReference>
<evidence type="ECO:0000256" key="10">
    <source>
        <dbReference type="PROSITE-ProRule" id="PRU00267"/>
    </source>
</evidence>
<dbReference type="EMBL" id="JARK01001368">
    <property type="protein sequence ID" value="EYC16999.1"/>
    <property type="molecule type" value="Genomic_DNA"/>
</dbReference>
<dbReference type="GO" id="GO:0003682">
    <property type="term" value="F:chromatin binding"/>
    <property type="evidence" value="ECO:0007669"/>
    <property type="project" value="InterPro"/>
</dbReference>
<evidence type="ECO:0000256" key="6">
    <source>
        <dbReference type="ARBA" id="ARBA00023163"/>
    </source>
</evidence>
<dbReference type="Gene3D" id="3.30.160.60">
    <property type="entry name" value="Classic Zinc Finger"/>
    <property type="match status" value="1"/>
</dbReference>
<gene>
    <name evidence="16" type="primary">Acey_s0032.g2608</name>
    <name evidence="16" type="synonym">Acey-pbrm-1</name>
    <name evidence="16" type="ORF">Y032_0032g2608</name>
</gene>
<feature type="domain" description="Bromo" evidence="12">
    <location>
        <begin position="307"/>
        <end position="377"/>
    </location>
</feature>
<dbReference type="InterPro" id="IPR037382">
    <property type="entry name" value="Rsc/polybromo"/>
</dbReference>
<feature type="region of interest" description="Disordered" evidence="11">
    <location>
        <begin position="1437"/>
        <end position="1466"/>
    </location>
</feature>
<dbReference type="SUPFAM" id="SSF47095">
    <property type="entry name" value="HMG-box"/>
    <property type="match status" value="1"/>
</dbReference>
<feature type="region of interest" description="Disordered" evidence="11">
    <location>
        <begin position="554"/>
        <end position="612"/>
    </location>
</feature>
<evidence type="ECO:0000259" key="15">
    <source>
        <dbReference type="PROSITE" id="PS51038"/>
    </source>
</evidence>
<feature type="domain" description="Bromo" evidence="12">
    <location>
        <begin position="841"/>
        <end position="911"/>
    </location>
</feature>
<keyword evidence="9" id="KW-0862">Zinc</keyword>
<dbReference type="GO" id="GO:0008270">
    <property type="term" value="F:zinc ion binding"/>
    <property type="evidence" value="ECO:0007669"/>
    <property type="project" value="UniProtKB-KW"/>
</dbReference>
<dbReference type="GO" id="GO:0003677">
    <property type="term" value="F:DNA binding"/>
    <property type="evidence" value="ECO:0007669"/>
    <property type="project" value="UniProtKB-UniRule"/>
</dbReference>
<feature type="compositionally biased region" description="Acidic residues" evidence="11">
    <location>
        <begin position="1518"/>
        <end position="1529"/>
    </location>
</feature>
<keyword evidence="3" id="KW-0156">Chromatin regulator</keyword>
<dbReference type="Gene3D" id="2.30.30.490">
    <property type="match status" value="2"/>
</dbReference>
<keyword evidence="7 10" id="KW-0539">Nucleus</keyword>
<keyword evidence="4" id="KW-0805">Transcription regulation</keyword>
<keyword evidence="2" id="KW-0677">Repeat</keyword>
<dbReference type="InterPro" id="IPR036427">
    <property type="entry name" value="Bromodomain-like_sf"/>
</dbReference>
<dbReference type="PROSITE" id="PS00633">
    <property type="entry name" value="BROMODOMAIN_1"/>
    <property type="match status" value="2"/>
</dbReference>
<evidence type="ECO:0000313" key="16">
    <source>
        <dbReference type="EMBL" id="EYC16999.1"/>
    </source>
</evidence>
<evidence type="ECO:0000256" key="9">
    <source>
        <dbReference type="PROSITE-ProRule" id="PRU00042"/>
    </source>
</evidence>
<evidence type="ECO:0000256" key="4">
    <source>
        <dbReference type="ARBA" id="ARBA00023015"/>
    </source>
</evidence>
<feature type="compositionally biased region" description="Polar residues" evidence="11">
    <location>
        <begin position="1787"/>
        <end position="1812"/>
    </location>
</feature>
<evidence type="ECO:0000256" key="7">
    <source>
        <dbReference type="ARBA" id="ARBA00023242"/>
    </source>
</evidence>
<dbReference type="InterPro" id="IPR036910">
    <property type="entry name" value="HMG_box_dom_sf"/>
</dbReference>
<dbReference type="OrthoDB" id="10009055at2759"/>
<feature type="DNA-binding region" description="HMG box" evidence="10">
    <location>
        <begin position="1551"/>
        <end position="1622"/>
    </location>
</feature>
<organism evidence="16 17">
    <name type="scientific">Ancylostoma ceylanicum</name>
    <dbReference type="NCBI Taxonomy" id="53326"/>
    <lineage>
        <taxon>Eukaryota</taxon>
        <taxon>Metazoa</taxon>
        <taxon>Ecdysozoa</taxon>
        <taxon>Nematoda</taxon>
        <taxon>Chromadorea</taxon>
        <taxon>Rhabditida</taxon>
        <taxon>Rhabditina</taxon>
        <taxon>Rhabditomorpha</taxon>
        <taxon>Strongyloidea</taxon>
        <taxon>Ancylostomatidae</taxon>
        <taxon>Ancylostomatinae</taxon>
        <taxon>Ancylostoma</taxon>
    </lineage>
</organism>
<dbReference type="InterPro" id="IPR001025">
    <property type="entry name" value="BAH_dom"/>
</dbReference>
<dbReference type="PANTHER" id="PTHR16062:SF19">
    <property type="entry name" value="PROTEIN POLYBROMO-1"/>
    <property type="match status" value="1"/>
</dbReference>
<dbReference type="Gene3D" id="1.10.30.10">
    <property type="entry name" value="High mobility group box domain"/>
    <property type="match status" value="1"/>
</dbReference>
<keyword evidence="9" id="KW-0863">Zinc-finger</keyword>
<dbReference type="Pfam" id="PF00505">
    <property type="entry name" value="HMG_box"/>
    <property type="match status" value="1"/>
</dbReference>
<dbReference type="GO" id="GO:0006368">
    <property type="term" value="P:transcription elongation by RNA polymerase II"/>
    <property type="evidence" value="ECO:0007669"/>
    <property type="project" value="TreeGrafter"/>
</dbReference>
<evidence type="ECO:0000256" key="2">
    <source>
        <dbReference type="ARBA" id="ARBA00022737"/>
    </source>
</evidence>
<keyword evidence="5 8" id="KW-0103">Bromodomain</keyword>
<feature type="domain" description="C2H2-type" evidence="14">
    <location>
        <begin position="1633"/>
        <end position="1663"/>
    </location>
</feature>
<feature type="region of interest" description="Disordered" evidence="11">
    <location>
        <begin position="1262"/>
        <end position="1287"/>
    </location>
</feature>
<evidence type="ECO:0000256" key="8">
    <source>
        <dbReference type="PROSITE-ProRule" id="PRU00035"/>
    </source>
</evidence>
<protein>
    <recommendedName>
        <fullName evidence="18">Bromodomain protein</fullName>
    </recommendedName>
</protein>
<dbReference type="SMART" id="SM00355">
    <property type="entry name" value="ZnF_C2H2"/>
    <property type="match status" value="2"/>
</dbReference>
<evidence type="ECO:0000259" key="14">
    <source>
        <dbReference type="PROSITE" id="PS50157"/>
    </source>
</evidence>
<dbReference type="Proteomes" id="UP000024635">
    <property type="component" value="Unassembled WGS sequence"/>
</dbReference>
<dbReference type="PROSITE" id="PS00028">
    <property type="entry name" value="ZINC_FINGER_C2H2_1"/>
    <property type="match status" value="1"/>
</dbReference>
<feature type="region of interest" description="Disordered" evidence="11">
    <location>
        <begin position="97"/>
        <end position="140"/>
    </location>
</feature>
<name>A0A016UNM7_9BILA</name>
<keyword evidence="6" id="KW-0804">Transcription</keyword>
<dbReference type="InterPro" id="IPR018359">
    <property type="entry name" value="Bromodomain_CS"/>
</dbReference>
<dbReference type="PROSITE" id="PS50014">
    <property type="entry name" value="BROMODOMAIN_2"/>
    <property type="match status" value="6"/>
</dbReference>
<feature type="compositionally biased region" description="Basic and acidic residues" evidence="11">
    <location>
        <begin position="1263"/>
        <end position="1273"/>
    </location>
</feature>
<feature type="region of interest" description="Disordered" evidence="11">
    <location>
        <begin position="242"/>
        <end position="288"/>
    </location>
</feature>
<feature type="compositionally biased region" description="Basic and acidic residues" evidence="11">
    <location>
        <begin position="242"/>
        <end position="254"/>
    </location>
</feature>
<keyword evidence="10" id="KW-0238">DNA-binding</keyword>
<reference evidence="17" key="1">
    <citation type="journal article" date="2015" name="Nat. Genet.">
        <title>The genome and transcriptome of the zoonotic hookworm Ancylostoma ceylanicum identify infection-specific gene families.</title>
        <authorList>
            <person name="Schwarz E.M."/>
            <person name="Hu Y."/>
            <person name="Antoshechkin I."/>
            <person name="Miller M.M."/>
            <person name="Sternberg P.W."/>
            <person name="Aroian R.V."/>
        </authorList>
    </citation>
    <scope>NUCLEOTIDE SEQUENCE</scope>
    <source>
        <strain evidence="17">HY135</strain>
    </source>
</reference>
<dbReference type="GO" id="GO:0016586">
    <property type="term" value="C:RSC-type complex"/>
    <property type="evidence" value="ECO:0007669"/>
    <property type="project" value="InterPro"/>
</dbReference>
<feature type="region of interest" description="Disordered" evidence="11">
    <location>
        <begin position="1779"/>
        <end position="1827"/>
    </location>
</feature>
<dbReference type="Pfam" id="PF01426">
    <property type="entry name" value="BAH"/>
    <property type="match status" value="2"/>
</dbReference>
<feature type="compositionally biased region" description="Basic residues" evidence="11">
    <location>
        <begin position="596"/>
        <end position="606"/>
    </location>
</feature>
<dbReference type="GO" id="GO:0006338">
    <property type="term" value="P:chromatin remodeling"/>
    <property type="evidence" value="ECO:0007669"/>
    <property type="project" value="InterPro"/>
</dbReference>
<keyword evidence="9" id="KW-0479">Metal-binding</keyword>